<comment type="caution">
    <text evidence="2">The sequence shown here is derived from an EMBL/GenBank/DDBJ whole genome shotgun (WGS) entry which is preliminary data.</text>
</comment>
<organism evidence="2 3">
    <name type="scientific">Sessilibacter corallicola</name>
    <dbReference type="NCBI Taxonomy" id="2904075"/>
    <lineage>
        <taxon>Bacteria</taxon>
        <taxon>Pseudomonadati</taxon>
        <taxon>Pseudomonadota</taxon>
        <taxon>Gammaproteobacteria</taxon>
        <taxon>Cellvibrionales</taxon>
        <taxon>Cellvibrionaceae</taxon>
        <taxon>Sessilibacter</taxon>
    </lineage>
</organism>
<keyword evidence="1" id="KW-1133">Transmembrane helix</keyword>
<protein>
    <recommendedName>
        <fullName evidence="4">AsmA domain-containing protein</fullName>
    </recommendedName>
</protein>
<evidence type="ECO:0000313" key="3">
    <source>
        <dbReference type="Proteomes" id="UP001465153"/>
    </source>
</evidence>
<keyword evidence="3" id="KW-1185">Reference proteome</keyword>
<evidence type="ECO:0008006" key="4">
    <source>
        <dbReference type="Google" id="ProtNLM"/>
    </source>
</evidence>
<proteinExistence type="predicted"/>
<dbReference type="Proteomes" id="UP001465153">
    <property type="component" value="Unassembled WGS sequence"/>
</dbReference>
<keyword evidence="1" id="KW-0472">Membrane</keyword>
<reference evidence="2 3" key="1">
    <citation type="submission" date="2024-04" db="EMBL/GenBank/DDBJ databases">
        <title>Draft genome sequence of Sessilibacter corallicola NBRC 116591.</title>
        <authorList>
            <person name="Miyakawa T."/>
            <person name="Kusuya Y."/>
            <person name="Miura T."/>
        </authorList>
    </citation>
    <scope>NUCLEOTIDE SEQUENCE [LARGE SCALE GENOMIC DNA]</scope>
    <source>
        <strain evidence="2 3">KU-00831-HH</strain>
    </source>
</reference>
<feature type="transmembrane region" description="Helical" evidence="1">
    <location>
        <begin position="6"/>
        <end position="26"/>
    </location>
</feature>
<dbReference type="EMBL" id="BAABWN010000008">
    <property type="protein sequence ID" value="GAA6168819.1"/>
    <property type="molecule type" value="Genomic_DNA"/>
</dbReference>
<accession>A0ABQ0AB11</accession>
<keyword evidence="1" id="KW-0812">Transmembrane</keyword>
<sequence>MKALKILAGVVIVIAILLGIGTYLLFKNINDIVKFAVEEGGTQATKTAVVLNSAEIDVGEGRGQLNALSVANPAGFSANNIFSLDKIVVDVDPQSLTKDVLVIDEITIDGVKILGELKGLTETNITALLNNLDQGSGSGSSSDSSAGESKDPLLAVKKLVFSNSELALSSDEFGSLDLSLPSFELSNLGNEQNGLTPQQLAKAAIKPLLDRAQDAVEDELKEKVKDKAEEKIKSELKDRLQDKVSEEDLEKLEGLKSLFKKD</sequence>
<dbReference type="RefSeq" id="WP_353303530.1">
    <property type="nucleotide sequence ID" value="NZ_BAABWN010000008.1"/>
</dbReference>
<evidence type="ECO:0000256" key="1">
    <source>
        <dbReference type="SAM" id="Phobius"/>
    </source>
</evidence>
<evidence type="ECO:0000313" key="2">
    <source>
        <dbReference type="EMBL" id="GAA6168819.1"/>
    </source>
</evidence>
<gene>
    <name evidence="2" type="ORF">NBRC116591_26300</name>
</gene>
<name>A0ABQ0AB11_9GAMM</name>